<evidence type="ECO:0000313" key="2">
    <source>
        <dbReference type="EMBL" id="AEH06290.1"/>
    </source>
</evidence>
<gene>
    <name evidence="2" type="ordered locus">Metok_0300</name>
</gene>
<dbReference type="eggNOG" id="arCOG12795">
    <property type="taxonomic scope" value="Archaea"/>
</dbReference>
<keyword evidence="3" id="KW-1185">Reference proteome</keyword>
<dbReference type="OrthoDB" id="384794at2157"/>
<dbReference type="STRING" id="647113.Metok_0300"/>
<name>F8ANT7_METOI</name>
<dbReference type="KEGG" id="mok:Metok_0300"/>
<dbReference type="HOGENOM" id="CLU_2695821_0_0_2"/>
<reference evidence="2" key="1">
    <citation type="submission" date="2011-05" db="EMBL/GenBank/DDBJ databases">
        <title>Complete sequence of chromosome of Methanothermococcus okinawensis IH1.</title>
        <authorList>
            <consortium name="US DOE Joint Genome Institute"/>
            <person name="Lucas S."/>
            <person name="Han J."/>
            <person name="Lapidus A."/>
            <person name="Cheng J.-F."/>
            <person name="Goodwin L."/>
            <person name="Pitluck S."/>
            <person name="Peters L."/>
            <person name="Mikhailova N."/>
            <person name="Held B."/>
            <person name="Han C."/>
            <person name="Tapia R."/>
            <person name="Land M."/>
            <person name="Hauser L."/>
            <person name="Kyrpides N."/>
            <person name="Ivanova N."/>
            <person name="Pagani I."/>
            <person name="Sieprawska-Lupa M."/>
            <person name="Takai K."/>
            <person name="Miyazaki J."/>
            <person name="Whitman W."/>
            <person name="Woyke T."/>
        </authorList>
    </citation>
    <scope>NUCLEOTIDE SEQUENCE [LARGE SCALE GENOMIC DNA]</scope>
    <source>
        <strain evidence="2">IH1</strain>
    </source>
</reference>
<organism evidence="2 3">
    <name type="scientific">Methanothermococcus okinawensis (strain DSM 14208 / JCM 11175 / IH1)</name>
    <dbReference type="NCBI Taxonomy" id="647113"/>
    <lineage>
        <taxon>Archaea</taxon>
        <taxon>Methanobacteriati</taxon>
        <taxon>Methanobacteriota</taxon>
        <taxon>Methanomada group</taxon>
        <taxon>Methanococci</taxon>
        <taxon>Methanococcales</taxon>
        <taxon>Methanococcaceae</taxon>
        <taxon>Methanothermococcus</taxon>
    </lineage>
</organism>
<dbReference type="AlphaFoldDB" id="F8ANT7"/>
<feature type="region of interest" description="Disordered" evidence="1">
    <location>
        <begin position="32"/>
        <end position="63"/>
    </location>
</feature>
<protein>
    <submittedName>
        <fullName evidence="2">Uncharacterized protein</fullName>
    </submittedName>
</protein>
<dbReference type="GeneID" id="10772418"/>
<dbReference type="EMBL" id="CP002792">
    <property type="protein sequence ID" value="AEH06290.1"/>
    <property type="molecule type" value="Genomic_DNA"/>
</dbReference>
<feature type="compositionally biased region" description="Basic residues" evidence="1">
    <location>
        <begin position="39"/>
        <end position="55"/>
    </location>
</feature>
<dbReference type="RefSeq" id="WP_013866476.1">
    <property type="nucleotide sequence ID" value="NC_015636.1"/>
</dbReference>
<accession>F8ANT7</accession>
<dbReference type="Proteomes" id="UP000009296">
    <property type="component" value="Chromosome"/>
</dbReference>
<proteinExistence type="predicted"/>
<evidence type="ECO:0000256" key="1">
    <source>
        <dbReference type="SAM" id="MobiDB-lite"/>
    </source>
</evidence>
<sequence length="73" mass="8223">MTEEEIICARCGKPLKHPVWINGKPYGKTCAKNIDKPLKSRSSRAPARKAKRKNRKVDEHEGLDAFLAQPLVP</sequence>
<evidence type="ECO:0000313" key="3">
    <source>
        <dbReference type="Proteomes" id="UP000009296"/>
    </source>
</evidence>